<proteinExistence type="inferred from homology"/>
<name>A0AAD9FQJ3_PAPLA</name>
<feature type="transmembrane region" description="Helical" evidence="6">
    <location>
        <begin position="271"/>
        <end position="298"/>
    </location>
</feature>
<dbReference type="PRINTS" id="PR00173">
    <property type="entry name" value="EDTRNSPORT"/>
</dbReference>
<evidence type="ECO:0000256" key="4">
    <source>
        <dbReference type="ARBA" id="ARBA00022989"/>
    </source>
</evidence>
<evidence type="ECO:0000256" key="6">
    <source>
        <dbReference type="RuleBase" id="RU361216"/>
    </source>
</evidence>
<feature type="transmembrane region" description="Helical" evidence="6">
    <location>
        <begin position="127"/>
        <end position="149"/>
    </location>
</feature>
<dbReference type="PANTHER" id="PTHR11958:SF63">
    <property type="entry name" value="AMINO ACID TRANSPORTER"/>
    <property type="match status" value="1"/>
</dbReference>
<comment type="caution">
    <text evidence="7">The sequence shown here is derived from an EMBL/GenBank/DDBJ whole genome shotgun (WGS) entry which is preliminary data.</text>
</comment>
<dbReference type="GO" id="GO:0005313">
    <property type="term" value="F:L-glutamate transmembrane transporter activity"/>
    <property type="evidence" value="ECO:0007669"/>
    <property type="project" value="TreeGrafter"/>
</dbReference>
<protein>
    <recommendedName>
        <fullName evidence="6">Amino acid transporter</fullName>
    </recommendedName>
</protein>
<keyword evidence="5 6" id="KW-0472">Membrane</keyword>
<sequence>MDNDNRTKEQLEQTEVTEVTVTSAQLPPASPRKKLGEGKWWRIFLEPGSAVQIVGAALVAVAIGMAVNATVEEVPAAAVAIVGIPGRLWLRALQAVVLPLIITAMILAVQRLREMAHGGRKLAKWTLIWYVGTTLVAIVHSTLFVSLLWRRLFRQVGAESLMTDAASQALIDEREEVEIYQVVVDMFDSFIPSNIVQATASNALLSVLVTAIVVGYLVEGADSIIIRLVKEVERIITIIITFLITIAPIGVFFLILSNLMRLDLADVGYNLGVLIGATIGQILFHLFFVLPLLYFLVVRKNPYALWIRCSQAWITAWGTASSAGTLPITMKCATERGVPTTVSRFTVPLGCLINMDGTAIYFPIVVVFMAQTQGIMLNPAEYVIVVLLSTLASIGVTPIPSASLVLIVMICGSIGLPVTGMYAVVVAIDWLLDRFRTAANVSGDLYAAVVMTKITGIEDSIEEQMSPEQAAAHAQAMYEREMGR</sequence>
<keyword evidence="6" id="KW-0769">Symport</keyword>
<dbReference type="GO" id="GO:0015175">
    <property type="term" value="F:neutral L-amino acid transmembrane transporter activity"/>
    <property type="evidence" value="ECO:0007669"/>
    <property type="project" value="TreeGrafter"/>
</dbReference>
<dbReference type="InterPro" id="IPR001991">
    <property type="entry name" value="Na-dicarboxylate_symporter"/>
</dbReference>
<evidence type="ECO:0000313" key="8">
    <source>
        <dbReference type="Proteomes" id="UP001182556"/>
    </source>
</evidence>
<keyword evidence="2 6" id="KW-0813">Transport</keyword>
<dbReference type="InterPro" id="IPR050746">
    <property type="entry name" value="DAACS"/>
</dbReference>
<dbReference type="GO" id="GO:0005886">
    <property type="term" value="C:plasma membrane"/>
    <property type="evidence" value="ECO:0007669"/>
    <property type="project" value="TreeGrafter"/>
</dbReference>
<keyword evidence="8" id="KW-1185">Reference proteome</keyword>
<feature type="transmembrane region" description="Helical" evidence="6">
    <location>
        <begin position="238"/>
        <end position="259"/>
    </location>
</feature>
<keyword evidence="4 6" id="KW-1133">Transmembrane helix</keyword>
<evidence type="ECO:0000256" key="1">
    <source>
        <dbReference type="ARBA" id="ARBA00004141"/>
    </source>
</evidence>
<feature type="transmembrane region" description="Helical" evidence="6">
    <location>
        <begin position="88"/>
        <end position="107"/>
    </location>
</feature>
<feature type="transmembrane region" description="Helical" evidence="6">
    <location>
        <begin position="195"/>
        <end position="218"/>
    </location>
</feature>
<evidence type="ECO:0000256" key="3">
    <source>
        <dbReference type="ARBA" id="ARBA00022692"/>
    </source>
</evidence>
<dbReference type="SUPFAM" id="SSF118215">
    <property type="entry name" value="Proton glutamate symport protein"/>
    <property type="match status" value="1"/>
</dbReference>
<feature type="transmembrane region" description="Helical" evidence="6">
    <location>
        <begin position="43"/>
        <end position="68"/>
    </location>
</feature>
<evidence type="ECO:0000313" key="7">
    <source>
        <dbReference type="EMBL" id="KAK1923337.1"/>
    </source>
</evidence>
<dbReference type="Gene3D" id="1.10.3860.10">
    <property type="entry name" value="Sodium:dicarboxylate symporter"/>
    <property type="match status" value="1"/>
</dbReference>
<dbReference type="InterPro" id="IPR036458">
    <property type="entry name" value="Na:dicarbo_symporter_sf"/>
</dbReference>
<feature type="transmembrane region" description="Helical" evidence="6">
    <location>
        <begin position="345"/>
        <end position="370"/>
    </location>
</feature>
<evidence type="ECO:0000256" key="2">
    <source>
        <dbReference type="ARBA" id="ARBA00022448"/>
    </source>
</evidence>
<dbReference type="PANTHER" id="PTHR11958">
    <property type="entry name" value="SODIUM/DICARBOXYLATE SYMPORTER-RELATED"/>
    <property type="match status" value="1"/>
</dbReference>
<reference evidence="7" key="1">
    <citation type="submission" date="2023-02" db="EMBL/GenBank/DDBJ databases">
        <title>Identification and recombinant expression of a fungal hydrolase from Papiliotrema laurentii that hydrolyzes apple cutin and clears colloidal polyester polyurethane.</title>
        <authorList>
            <consortium name="DOE Joint Genome Institute"/>
            <person name="Roman V.A."/>
            <person name="Bojanowski C."/>
            <person name="Crable B.R."/>
            <person name="Wagner D.N."/>
            <person name="Hung C.S."/>
            <person name="Nadeau L.J."/>
            <person name="Schratz L."/>
            <person name="Haridas S."/>
            <person name="Pangilinan J."/>
            <person name="Lipzen A."/>
            <person name="Na H."/>
            <person name="Yan M."/>
            <person name="Ng V."/>
            <person name="Grigoriev I.V."/>
            <person name="Spatafora J.W."/>
            <person name="Barlow D."/>
            <person name="Biffinger J."/>
            <person name="Kelley-Loughnane N."/>
            <person name="Varaljay V.A."/>
            <person name="Crookes-Goodson W.J."/>
        </authorList>
    </citation>
    <scope>NUCLEOTIDE SEQUENCE</scope>
    <source>
        <strain evidence="7">5307AH</strain>
    </source>
</reference>
<comment type="subcellular location">
    <subcellularLocation>
        <location evidence="1 6">Membrane</location>
        <topology evidence="1 6">Multi-pass membrane protein</topology>
    </subcellularLocation>
</comment>
<dbReference type="EMBL" id="JAODAN010000006">
    <property type="protein sequence ID" value="KAK1923337.1"/>
    <property type="molecule type" value="Genomic_DNA"/>
</dbReference>
<organism evidence="7 8">
    <name type="scientific">Papiliotrema laurentii</name>
    <name type="common">Cryptococcus laurentii</name>
    <dbReference type="NCBI Taxonomy" id="5418"/>
    <lineage>
        <taxon>Eukaryota</taxon>
        <taxon>Fungi</taxon>
        <taxon>Dikarya</taxon>
        <taxon>Basidiomycota</taxon>
        <taxon>Agaricomycotina</taxon>
        <taxon>Tremellomycetes</taxon>
        <taxon>Tremellales</taxon>
        <taxon>Rhynchogastremaceae</taxon>
        <taxon>Papiliotrema</taxon>
    </lineage>
</organism>
<feature type="transmembrane region" description="Helical" evidence="6">
    <location>
        <begin position="382"/>
        <end position="399"/>
    </location>
</feature>
<comment type="similarity">
    <text evidence="6">Belongs to the dicarboxylate/amino acid:cation symporter (DAACS) (TC 2.A.23) family.</text>
</comment>
<dbReference type="Proteomes" id="UP001182556">
    <property type="component" value="Unassembled WGS sequence"/>
</dbReference>
<feature type="transmembrane region" description="Helical" evidence="6">
    <location>
        <begin position="305"/>
        <end position="325"/>
    </location>
</feature>
<keyword evidence="3 6" id="KW-0812">Transmembrane</keyword>
<dbReference type="GO" id="GO:0015501">
    <property type="term" value="F:glutamate:sodium symporter activity"/>
    <property type="evidence" value="ECO:0007669"/>
    <property type="project" value="TreeGrafter"/>
</dbReference>
<accession>A0AAD9FQJ3</accession>
<gene>
    <name evidence="7" type="ORF">DB88DRAFT_510899</name>
</gene>
<dbReference type="AlphaFoldDB" id="A0AAD9FQJ3"/>
<dbReference type="Pfam" id="PF00375">
    <property type="entry name" value="SDF"/>
    <property type="match status" value="1"/>
</dbReference>
<evidence type="ECO:0000256" key="5">
    <source>
        <dbReference type="ARBA" id="ARBA00023136"/>
    </source>
</evidence>
<feature type="transmembrane region" description="Helical" evidence="6">
    <location>
        <begin position="405"/>
        <end position="432"/>
    </location>
</feature>